<keyword evidence="1" id="KW-0812">Transmembrane</keyword>
<dbReference type="AlphaFoldDB" id="A0A8J3K892"/>
<sequence length="88" mass="8693">MISRLRAFLPGGLGGLTGLACALCCAIPLLLAAGVVGGAGWAALGQVMPGVALVLAALTALAWWWSTRRRTAHAAGCSGGACSCSRPS</sequence>
<evidence type="ECO:0000256" key="1">
    <source>
        <dbReference type="SAM" id="Phobius"/>
    </source>
</evidence>
<evidence type="ECO:0000313" key="2">
    <source>
        <dbReference type="EMBL" id="GIF94388.1"/>
    </source>
</evidence>
<protein>
    <recommendedName>
        <fullName evidence="4">Mercuric ion transport protein</fullName>
    </recommendedName>
</protein>
<keyword evidence="3" id="KW-1185">Reference proteome</keyword>
<evidence type="ECO:0000313" key="3">
    <source>
        <dbReference type="Proteomes" id="UP000619293"/>
    </source>
</evidence>
<keyword evidence="1" id="KW-1133">Transmembrane helix</keyword>
<reference evidence="2 3" key="1">
    <citation type="submission" date="2021-01" db="EMBL/GenBank/DDBJ databases">
        <title>Whole genome shotgun sequence of Catellatospora chokoriensis NBRC 107358.</title>
        <authorList>
            <person name="Komaki H."/>
            <person name="Tamura T."/>
        </authorList>
    </citation>
    <scope>NUCLEOTIDE SEQUENCE [LARGE SCALE GENOMIC DNA]</scope>
    <source>
        <strain evidence="2 3">NBRC 107358</strain>
    </source>
</reference>
<comment type="caution">
    <text evidence="2">The sequence shown here is derived from an EMBL/GenBank/DDBJ whole genome shotgun (WGS) entry which is preliminary data.</text>
</comment>
<dbReference type="EMBL" id="BONG01000094">
    <property type="protein sequence ID" value="GIF94388.1"/>
    <property type="molecule type" value="Genomic_DNA"/>
</dbReference>
<organism evidence="2 3">
    <name type="scientific">Catellatospora chokoriensis</name>
    <dbReference type="NCBI Taxonomy" id="310353"/>
    <lineage>
        <taxon>Bacteria</taxon>
        <taxon>Bacillati</taxon>
        <taxon>Actinomycetota</taxon>
        <taxon>Actinomycetes</taxon>
        <taxon>Micromonosporales</taxon>
        <taxon>Micromonosporaceae</taxon>
        <taxon>Catellatospora</taxon>
    </lineage>
</organism>
<dbReference type="RefSeq" id="WP_191838886.1">
    <property type="nucleotide sequence ID" value="NZ_BAAALB010000008.1"/>
</dbReference>
<keyword evidence="1" id="KW-0472">Membrane</keyword>
<proteinExistence type="predicted"/>
<name>A0A8J3K892_9ACTN</name>
<dbReference type="PROSITE" id="PS51257">
    <property type="entry name" value="PROKAR_LIPOPROTEIN"/>
    <property type="match status" value="1"/>
</dbReference>
<evidence type="ECO:0008006" key="4">
    <source>
        <dbReference type="Google" id="ProtNLM"/>
    </source>
</evidence>
<gene>
    <name evidence="2" type="ORF">Cch02nite_78320</name>
</gene>
<feature type="transmembrane region" description="Helical" evidence="1">
    <location>
        <begin position="42"/>
        <end position="65"/>
    </location>
</feature>
<accession>A0A8J3K892</accession>
<dbReference type="Proteomes" id="UP000619293">
    <property type="component" value="Unassembled WGS sequence"/>
</dbReference>